<sequence length="174" mass="19230">MLTDDELLSRIADRDERAFALLYERHIHAARTTARRACRELADDALQEAFFALWRDAGSFRARPGGAAGFLHTIVRNRAVDLRRQADVRERRFVHAEDTGVELRSPEGAVLAREEHARLRAAVTGLPGPQREVILLAYAGGLTQPEIAARQSVALGTVKGRSRLALRRLAAAMG</sequence>
<comment type="caution">
    <text evidence="7">The sequence shown here is derived from an EMBL/GenBank/DDBJ whole genome shotgun (WGS) entry which is preliminary data.</text>
</comment>
<dbReference type="Pfam" id="PF08281">
    <property type="entry name" value="Sigma70_r4_2"/>
    <property type="match status" value="1"/>
</dbReference>
<proteinExistence type="inferred from homology"/>
<comment type="similarity">
    <text evidence="1">Belongs to the sigma-70 factor family. ECF subfamily.</text>
</comment>
<dbReference type="GO" id="GO:0006352">
    <property type="term" value="P:DNA-templated transcription initiation"/>
    <property type="evidence" value="ECO:0007669"/>
    <property type="project" value="InterPro"/>
</dbReference>
<keyword evidence="3" id="KW-0731">Sigma factor</keyword>
<dbReference type="InterPro" id="IPR007627">
    <property type="entry name" value="RNA_pol_sigma70_r2"/>
</dbReference>
<dbReference type="InterPro" id="IPR039425">
    <property type="entry name" value="RNA_pol_sigma-70-like"/>
</dbReference>
<evidence type="ECO:0000313" key="7">
    <source>
        <dbReference type="EMBL" id="MDA0179762.1"/>
    </source>
</evidence>
<accession>A0A9X3SDJ4</accession>
<dbReference type="InterPro" id="IPR013324">
    <property type="entry name" value="RNA_pol_sigma_r3/r4-like"/>
</dbReference>
<dbReference type="SUPFAM" id="SSF88946">
    <property type="entry name" value="Sigma2 domain of RNA polymerase sigma factors"/>
    <property type="match status" value="1"/>
</dbReference>
<evidence type="ECO:0000259" key="6">
    <source>
        <dbReference type="Pfam" id="PF08281"/>
    </source>
</evidence>
<feature type="domain" description="RNA polymerase sigma-70 region 2" evidence="5">
    <location>
        <begin position="22"/>
        <end position="87"/>
    </location>
</feature>
<keyword evidence="8" id="KW-1185">Reference proteome</keyword>
<dbReference type="AlphaFoldDB" id="A0A9X3SDJ4"/>
<keyword evidence="4" id="KW-0804">Transcription</keyword>
<dbReference type="PANTHER" id="PTHR43133">
    <property type="entry name" value="RNA POLYMERASE ECF-TYPE SIGMA FACTO"/>
    <property type="match status" value="1"/>
</dbReference>
<dbReference type="RefSeq" id="WP_270024068.1">
    <property type="nucleotide sequence ID" value="NZ_JAPDDP010000007.1"/>
</dbReference>
<dbReference type="NCBIfam" id="TIGR02937">
    <property type="entry name" value="sigma70-ECF"/>
    <property type="match status" value="1"/>
</dbReference>
<evidence type="ECO:0000256" key="4">
    <source>
        <dbReference type="ARBA" id="ARBA00023163"/>
    </source>
</evidence>
<dbReference type="PANTHER" id="PTHR43133:SF62">
    <property type="entry name" value="RNA POLYMERASE SIGMA FACTOR SIGZ"/>
    <property type="match status" value="1"/>
</dbReference>
<gene>
    <name evidence="7" type="ORF">OJ997_05615</name>
</gene>
<dbReference type="GO" id="GO:0003677">
    <property type="term" value="F:DNA binding"/>
    <property type="evidence" value="ECO:0007669"/>
    <property type="project" value="InterPro"/>
</dbReference>
<dbReference type="Pfam" id="PF04542">
    <property type="entry name" value="Sigma70_r2"/>
    <property type="match status" value="1"/>
</dbReference>
<name>A0A9X3SDJ4_9ACTN</name>
<dbReference type="EMBL" id="JAPDDP010000007">
    <property type="protein sequence ID" value="MDA0179762.1"/>
    <property type="molecule type" value="Genomic_DNA"/>
</dbReference>
<dbReference type="InterPro" id="IPR013325">
    <property type="entry name" value="RNA_pol_sigma_r2"/>
</dbReference>
<dbReference type="Proteomes" id="UP001147653">
    <property type="component" value="Unassembled WGS sequence"/>
</dbReference>
<evidence type="ECO:0000256" key="2">
    <source>
        <dbReference type="ARBA" id="ARBA00023015"/>
    </source>
</evidence>
<evidence type="ECO:0000313" key="8">
    <source>
        <dbReference type="Proteomes" id="UP001147653"/>
    </source>
</evidence>
<evidence type="ECO:0000256" key="3">
    <source>
        <dbReference type="ARBA" id="ARBA00023082"/>
    </source>
</evidence>
<dbReference type="InterPro" id="IPR013249">
    <property type="entry name" value="RNA_pol_sigma70_r4_t2"/>
</dbReference>
<dbReference type="InterPro" id="IPR036388">
    <property type="entry name" value="WH-like_DNA-bd_sf"/>
</dbReference>
<evidence type="ECO:0000256" key="1">
    <source>
        <dbReference type="ARBA" id="ARBA00010641"/>
    </source>
</evidence>
<dbReference type="InterPro" id="IPR014284">
    <property type="entry name" value="RNA_pol_sigma-70_dom"/>
</dbReference>
<keyword evidence="2" id="KW-0805">Transcription regulation</keyword>
<evidence type="ECO:0000259" key="5">
    <source>
        <dbReference type="Pfam" id="PF04542"/>
    </source>
</evidence>
<reference evidence="7" key="1">
    <citation type="submission" date="2022-10" db="EMBL/GenBank/DDBJ databases">
        <title>The WGS of Solirubrobacter phytolaccae KCTC 29190.</title>
        <authorList>
            <person name="Jiang Z."/>
        </authorList>
    </citation>
    <scope>NUCLEOTIDE SEQUENCE</scope>
    <source>
        <strain evidence="7">KCTC 29190</strain>
    </source>
</reference>
<dbReference type="Gene3D" id="1.10.10.10">
    <property type="entry name" value="Winged helix-like DNA-binding domain superfamily/Winged helix DNA-binding domain"/>
    <property type="match status" value="1"/>
</dbReference>
<dbReference type="SUPFAM" id="SSF88659">
    <property type="entry name" value="Sigma3 and sigma4 domains of RNA polymerase sigma factors"/>
    <property type="match status" value="1"/>
</dbReference>
<dbReference type="Gene3D" id="1.10.1740.10">
    <property type="match status" value="1"/>
</dbReference>
<dbReference type="GO" id="GO:0016987">
    <property type="term" value="F:sigma factor activity"/>
    <property type="evidence" value="ECO:0007669"/>
    <property type="project" value="UniProtKB-KW"/>
</dbReference>
<protein>
    <submittedName>
        <fullName evidence="7">RNA polymerase sigma factor</fullName>
    </submittedName>
</protein>
<feature type="domain" description="RNA polymerase sigma factor 70 region 4 type 2" evidence="6">
    <location>
        <begin position="117"/>
        <end position="169"/>
    </location>
</feature>
<organism evidence="7 8">
    <name type="scientific">Solirubrobacter phytolaccae</name>
    <dbReference type="NCBI Taxonomy" id="1404360"/>
    <lineage>
        <taxon>Bacteria</taxon>
        <taxon>Bacillati</taxon>
        <taxon>Actinomycetota</taxon>
        <taxon>Thermoleophilia</taxon>
        <taxon>Solirubrobacterales</taxon>
        <taxon>Solirubrobacteraceae</taxon>
        <taxon>Solirubrobacter</taxon>
    </lineage>
</organism>